<dbReference type="InParanoid" id="E2AKS3"/>
<feature type="non-terminal residue" evidence="1">
    <location>
        <position position="53"/>
    </location>
</feature>
<proteinExistence type="predicted"/>
<name>E2AKS3_CAMFO</name>
<keyword evidence="2" id="KW-1185">Reference proteome</keyword>
<feature type="non-terminal residue" evidence="1">
    <location>
        <position position="1"/>
    </location>
</feature>
<accession>E2AKS3</accession>
<evidence type="ECO:0000313" key="2">
    <source>
        <dbReference type="Proteomes" id="UP000000311"/>
    </source>
</evidence>
<dbReference type="EMBL" id="GL440395">
    <property type="protein sequence ID" value="EFN65965.1"/>
    <property type="molecule type" value="Genomic_DNA"/>
</dbReference>
<sequence>EKKFRNLPEKVDSTFFRFNGIIYKQIFGTPMGSPLSSICADLVWQDLEDKAIS</sequence>
<protein>
    <recommendedName>
        <fullName evidence="3">Reverse transcriptase domain-containing protein</fullName>
    </recommendedName>
</protein>
<gene>
    <name evidence="1" type="ORF">EAG_11497</name>
</gene>
<dbReference type="AlphaFoldDB" id="E2AKS3"/>
<organism evidence="2">
    <name type="scientific">Camponotus floridanus</name>
    <name type="common">Florida carpenter ant</name>
    <dbReference type="NCBI Taxonomy" id="104421"/>
    <lineage>
        <taxon>Eukaryota</taxon>
        <taxon>Metazoa</taxon>
        <taxon>Ecdysozoa</taxon>
        <taxon>Arthropoda</taxon>
        <taxon>Hexapoda</taxon>
        <taxon>Insecta</taxon>
        <taxon>Pterygota</taxon>
        <taxon>Neoptera</taxon>
        <taxon>Endopterygota</taxon>
        <taxon>Hymenoptera</taxon>
        <taxon>Apocrita</taxon>
        <taxon>Aculeata</taxon>
        <taxon>Formicoidea</taxon>
        <taxon>Formicidae</taxon>
        <taxon>Formicinae</taxon>
        <taxon>Camponotus</taxon>
    </lineage>
</organism>
<dbReference type="Proteomes" id="UP000000311">
    <property type="component" value="Unassembled WGS sequence"/>
</dbReference>
<reference evidence="1 2" key="1">
    <citation type="journal article" date="2010" name="Science">
        <title>Genomic comparison of the ants Camponotus floridanus and Harpegnathos saltator.</title>
        <authorList>
            <person name="Bonasio R."/>
            <person name="Zhang G."/>
            <person name="Ye C."/>
            <person name="Mutti N.S."/>
            <person name="Fang X."/>
            <person name="Qin N."/>
            <person name="Donahue G."/>
            <person name="Yang P."/>
            <person name="Li Q."/>
            <person name="Li C."/>
            <person name="Zhang P."/>
            <person name="Huang Z."/>
            <person name="Berger S.L."/>
            <person name="Reinberg D."/>
            <person name="Wang J."/>
            <person name="Liebig J."/>
        </authorList>
    </citation>
    <scope>NUCLEOTIDE SEQUENCE [LARGE SCALE GENOMIC DNA]</scope>
    <source>
        <strain evidence="2">C129</strain>
    </source>
</reference>
<evidence type="ECO:0008006" key="3">
    <source>
        <dbReference type="Google" id="ProtNLM"/>
    </source>
</evidence>
<evidence type="ECO:0000313" key="1">
    <source>
        <dbReference type="EMBL" id="EFN65965.1"/>
    </source>
</evidence>